<comment type="caution">
    <text evidence="1">The sequence shown here is derived from an EMBL/GenBank/DDBJ whole genome shotgun (WGS) entry which is preliminary data.</text>
</comment>
<protein>
    <submittedName>
        <fullName evidence="1">Chromobox protein-like protein 6</fullName>
    </submittedName>
</protein>
<dbReference type="Proteomes" id="UP000805704">
    <property type="component" value="Chromosome 1"/>
</dbReference>
<keyword evidence="2" id="KW-1185">Reference proteome</keyword>
<organism evidence="1 2">
    <name type="scientific">Nibea albiflora</name>
    <name type="common">Yellow drum</name>
    <name type="synonym">Corvina albiflora</name>
    <dbReference type="NCBI Taxonomy" id="240163"/>
    <lineage>
        <taxon>Eukaryota</taxon>
        <taxon>Metazoa</taxon>
        <taxon>Chordata</taxon>
        <taxon>Craniata</taxon>
        <taxon>Vertebrata</taxon>
        <taxon>Euteleostomi</taxon>
        <taxon>Actinopterygii</taxon>
        <taxon>Neopterygii</taxon>
        <taxon>Teleostei</taxon>
        <taxon>Neoteleostei</taxon>
        <taxon>Acanthomorphata</taxon>
        <taxon>Eupercaria</taxon>
        <taxon>Sciaenidae</taxon>
        <taxon>Nibea</taxon>
    </lineage>
</organism>
<gene>
    <name evidence="1" type="primary">CBX6</name>
    <name evidence="1" type="ORF">GBF38_003133</name>
</gene>
<dbReference type="EMBL" id="CM024789">
    <property type="protein sequence ID" value="KAG8014590.1"/>
    <property type="molecule type" value="Genomic_DNA"/>
</dbReference>
<name>A0ACB7FJZ7_NIBAL</name>
<evidence type="ECO:0000313" key="1">
    <source>
        <dbReference type="EMBL" id="KAG8014590.1"/>
    </source>
</evidence>
<proteinExistence type="predicted"/>
<reference evidence="1" key="1">
    <citation type="submission" date="2020-04" db="EMBL/GenBank/DDBJ databases">
        <title>A chromosome-scale assembly and high-density genetic map of the yellow drum (Nibea albiflora) genome.</title>
        <authorList>
            <person name="Xu D."/>
            <person name="Zhang W."/>
            <person name="Chen R."/>
            <person name="Tan P."/>
            <person name="Wang L."/>
            <person name="Song H."/>
            <person name="Tian L."/>
            <person name="Zhu Q."/>
            <person name="Wang B."/>
        </authorList>
    </citation>
    <scope>NUCLEOTIDE SEQUENCE</scope>
    <source>
        <strain evidence="1">ZJHYS-2018</strain>
    </source>
</reference>
<accession>A0ACB7FJZ7</accession>
<sequence length="576" mass="61025">MELSAEGDRVFAAEAILKRRVRKVSFHRRRPACFDFPQMLAAVRTAAPHLTAPLRSIGSGLSSCAYATLWRPCWLADAFTLLVGASSKLTSEAISHGSYVRALAGHSTWEPEENILDDRLILGFEQKERERELHGPKKRGPKPKNFVMKARGQKGGTSSRATNARQATSRSSSSTSSRATPSSSASPHPLASSSSSSSTAAPSPKLNSLAATHKLKKDIHRCHRMSRRPLPRTDPMAAAFSNPGGFPSRVHVSPFSETVRILNRRVKPREVKRGRIILNLKVIDKPGRGGAAAGSRNVTAGRQNIPSRNRIIGKKGEAPYRPFQPPLKMLGFPMYGKPFGLQCGGPVAFHPHPGSCSSTGARDTHSASSQYRSPPSPSSSSGSEGKSPTNASAAQSQPSTGASPPSEASKSSNPHTETQKGQTTKATAPAPSSDADPMASASPFLPSSPSSSLEDEGEEGALDRSVPPEGGRRNPRQRRAKHQLHAAPSSVTPGDQSSAPGEPKRVPAEGDPDWYPEMAPSCKDVVVTDVTTNLVTVTIKEFPSPASCPSSPTAGPEDASSPPPSTTCDDPSVPKP</sequence>
<evidence type="ECO:0000313" key="2">
    <source>
        <dbReference type="Proteomes" id="UP000805704"/>
    </source>
</evidence>